<dbReference type="EMBL" id="OZ020112">
    <property type="protein sequence ID" value="CAK9265639.1"/>
    <property type="molecule type" value="Genomic_DNA"/>
</dbReference>
<accession>A0ABP0WFR0</accession>
<evidence type="ECO:0000313" key="1">
    <source>
        <dbReference type="EMBL" id="CAK9265639.1"/>
    </source>
</evidence>
<gene>
    <name evidence="1" type="ORF">CSSPJE1EN1_LOCUS11117</name>
</gene>
<evidence type="ECO:0000313" key="2">
    <source>
        <dbReference type="Proteomes" id="UP001497444"/>
    </source>
</evidence>
<sequence>MCLNLIMNHSASEDAVLLKCQILDYKEQGKCQAGLEDNAPFAITITAAMICRLVLPVHVERDQSEKGSSALGAADVRYAPMGVIRFIPFIQLVGMFLCFMKNICFAVDTHFHVALLFCSAHVLLRTLHNLSCKSCSGLLLNSSN</sequence>
<proteinExistence type="predicted"/>
<keyword evidence="2" id="KW-1185">Reference proteome</keyword>
<protein>
    <submittedName>
        <fullName evidence="1">Uncharacterized protein</fullName>
    </submittedName>
</protein>
<dbReference type="PANTHER" id="PTHR36804">
    <property type="entry name" value="OSJNBA0013K16.11 PROTEIN"/>
    <property type="match status" value="1"/>
</dbReference>
<name>A0ABP0WFR0_9BRYO</name>
<organism evidence="1 2">
    <name type="scientific">Sphagnum jensenii</name>
    <dbReference type="NCBI Taxonomy" id="128206"/>
    <lineage>
        <taxon>Eukaryota</taxon>
        <taxon>Viridiplantae</taxon>
        <taxon>Streptophyta</taxon>
        <taxon>Embryophyta</taxon>
        <taxon>Bryophyta</taxon>
        <taxon>Sphagnophytina</taxon>
        <taxon>Sphagnopsida</taxon>
        <taxon>Sphagnales</taxon>
        <taxon>Sphagnaceae</taxon>
        <taxon>Sphagnum</taxon>
    </lineage>
</organism>
<dbReference type="Proteomes" id="UP001497444">
    <property type="component" value="Chromosome 17"/>
</dbReference>
<reference evidence="1" key="1">
    <citation type="submission" date="2024-02" db="EMBL/GenBank/DDBJ databases">
        <authorList>
            <consortium name="ELIXIR-Norway"/>
            <consortium name="Elixir Norway"/>
        </authorList>
    </citation>
    <scope>NUCLEOTIDE SEQUENCE</scope>
</reference>
<dbReference type="PANTHER" id="PTHR36804:SF1">
    <property type="entry name" value="OS04G0585600 PROTEIN"/>
    <property type="match status" value="1"/>
</dbReference>